<dbReference type="InterPro" id="IPR013342">
    <property type="entry name" value="Mandelate_racemase_C"/>
</dbReference>
<dbReference type="Pfam" id="PF13378">
    <property type="entry name" value="MR_MLE_C"/>
    <property type="match status" value="1"/>
</dbReference>
<feature type="domain" description="Mandelate racemase/muconate lactonizing enzyme C-terminal" evidence="4">
    <location>
        <begin position="170"/>
        <end position="264"/>
    </location>
</feature>
<dbReference type="SUPFAM" id="SSF54826">
    <property type="entry name" value="Enolase N-terminal domain-like"/>
    <property type="match status" value="1"/>
</dbReference>
<name>A0ABX1GYP5_9ACTN</name>
<gene>
    <name evidence="5" type="ORF">HFV08_06615</name>
</gene>
<comment type="caution">
    <text evidence="5">The sequence shown here is derived from an EMBL/GenBank/DDBJ whole genome shotgun (WGS) entry which is preliminary data.</text>
</comment>
<evidence type="ECO:0000256" key="1">
    <source>
        <dbReference type="ARBA" id="ARBA00001426"/>
    </source>
</evidence>
<comment type="catalytic activity">
    <reaction evidence="1">
        <text>D-glucarate = 5-dehydro-4-deoxy-D-glucarate + H2O</text>
        <dbReference type="Rhea" id="RHEA:14573"/>
        <dbReference type="ChEBI" id="CHEBI:15377"/>
        <dbReference type="ChEBI" id="CHEBI:30612"/>
        <dbReference type="ChEBI" id="CHEBI:42819"/>
        <dbReference type="EC" id="4.2.1.40"/>
    </reaction>
</comment>
<dbReference type="Pfam" id="PF02746">
    <property type="entry name" value="MR_MLE_N"/>
    <property type="match status" value="1"/>
</dbReference>
<sequence>MRIREAVLTPVAFADPPLLNVMGVHQPYALRGILQLVCDDGIVGLGESYGDLAFLDRVREAVPELLGHDVFDLQGIRATLERALAGRVVTDQHGLTGGFSARKTAATVFSLFETACLDAQGRALGVPVCELLGGRARDRVDFSAYLFYKYAAHAPDTGAPADPWGEVLTPEALVEEARRMIGEYGFRSIKLKGGVLAPERESEAVLALAEAFPGHPLRIDPNAAWTVATSLRVAEQLDGVLEYLEDPTPGIAGMAEVAARAPMPLATNMCVVGHADLEPALRARAIGVLLSDHHYWGGIRATQALSTVCESFGVGLSMHSNSHLGISLAAMVHTAAATPHLSYACDTHWPWKTTDVIAPGQLTFTDGALTVPDRPGLGVDLDPDALARAHETYERSGLTHRDDATYMRRFVPDFSPNTARW</sequence>
<dbReference type="SMART" id="SM00922">
    <property type="entry name" value="MR_MLE"/>
    <property type="match status" value="1"/>
</dbReference>
<dbReference type="EMBL" id="JAAWWP010000003">
    <property type="protein sequence ID" value="NKI40913.1"/>
    <property type="molecule type" value="Genomic_DNA"/>
</dbReference>
<evidence type="ECO:0000313" key="6">
    <source>
        <dbReference type="Proteomes" id="UP000772196"/>
    </source>
</evidence>
<dbReference type="InterPro" id="IPR034593">
    <property type="entry name" value="DgoD-like"/>
</dbReference>
<dbReference type="InterPro" id="IPR029017">
    <property type="entry name" value="Enolase-like_N"/>
</dbReference>
<dbReference type="InterPro" id="IPR036849">
    <property type="entry name" value="Enolase-like_C_sf"/>
</dbReference>
<evidence type="ECO:0000256" key="3">
    <source>
        <dbReference type="ARBA" id="ARBA00011973"/>
    </source>
</evidence>
<accession>A0ABX1GYP5</accession>
<reference evidence="5 6" key="1">
    <citation type="submission" date="2020-04" db="EMBL/GenBank/DDBJ databases">
        <title>Phylogenetic Diversity and Antibacterial Activity against Ralstonia solanacearum of Endophytic Actinomycete Isolated from Moss.</title>
        <authorList>
            <person name="Zhuang X."/>
        </authorList>
    </citation>
    <scope>NUCLEOTIDE SEQUENCE [LARGE SCALE GENOMIC DNA]</scope>
    <source>
        <strain evidence="5 6">LD120</strain>
    </source>
</reference>
<comment type="pathway">
    <text evidence="2">Carbohydrate acid metabolism; D-glucarate degradation; 2,5-dioxopentanoate from D-glucarate: step 1/2.</text>
</comment>
<keyword evidence="6" id="KW-1185">Reference proteome</keyword>
<dbReference type="InterPro" id="IPR029065">
    <property type="entry name" value="Enolase_C-like"/>
</dbReference>
<dbReference type="SUPFAM" id="SSF51604">
    <property type="entry name" value="Enolase C-terminal domain-like"/>
    <property type="match status" value="1"/>
</dbReference>
<dbReference type="PANTHER" id="PTHR48080">
    <property type="entry name" value="D-GALACTONATE DEHYDRATASE-RELATED"/>
    <property type="match status" value="1"/>
</dbReference>
<organism evidence="5 6">
    <name type="scientific">Streptomyces physcomitrii</name>
    <dbReference type="NCBI Taxonomy" id="2724184"/>
    <lineage>
        <taxon>Bacteria</taxon>
        <taxon>Bacillati</taxon>
        <taxon>Actinomycetota</taxon>
        <taxon>Actinomycetes</taxon>
        <taxon>Kitasatosporales</taxon>
        <taxon>Streptomycetaceae</taxon>
        <taxon>Streptomyces</taxon>
    </lineage>
</organism>
<dbReference type="Proteomes" id="UP000772196">
    <property type="component" value="Unassembled WGS sequence"/>
</dbReference>
<dbReference type="EC" id="4.2.1.40" evidence="3"/>
<dbReference type="SFLD" id="SFLDG00055">
    <property type="entry name" value="glucarate_dehydratase"/>
    <property type="match status" value="1"/>
</dbReference>
<dbReference type="Gene3D" id="3.30.390.10">
    <property type="entry name" value="Enolase-like, N-terminal domain"/>
    <property type="match status" value="1"/>
</dbReference>
<dbReference type="PANTHER" id="PTHR48080:SF4">
    <property type="entry name" value="GLUCARATE DEHYDRATASE"/>
    <property type="match status" value="1"/>
</dbReference>
<proteinExistence type="predicted"/>
<evidence type="ECO:0000313" key="5">
    <source>
        <dbReference type="EMBL" id="NKI40913.1"/>
    </source>
</evidence>
<evidence type="ECO:0000259" key="4">
    <source>
        <dbReference type="SMART" id="SM00922"/>
    </source>
</evidence>
<dbReference type="SFLD" id="SFLDS00001">
    <property type="entry name" value="Enolase"/>
    <property type="match status" value="1"/>
</dbReference>
<dbReference type="Gene3D" id="3.20.20.120">
    <property type="entry name" value="Enolase-like C-terminal domain"/>
    <property type="match status" value="1"/>
</dbReference>
<evidence type="ECO:0000256" key="2">
    <source>
        <dbReference type="ARBA" id="ARBA00005183"/>
    </source>
</evidence>
<dbReference type="RefSeq" id="WP_168537169.1">
    <property type="nucleotide sequence ID" value="NZ_JAAWWP010000003.1"/>
</dbReference>
<protein>
    <recommendedName>
        <fullName evidence="3">glucarate dehydratase</fullName>
        <ecNumber evidence="3">4.2.1.40</ecNumber>
    </recommendedName>
</protein>
<dbReference type="InterPro" id="IPR013341">
    <property type="entry name" value="Mandelate_racemase_N_dom"/>
</dbReference>